<evidence type="ECO:0000256" key="7">
    <source>
        <dbReference type="SAM" id="Phobius"/>
    </source>
</evidence>
<evidence type="ECO:0000256" key="5">
    <source>
        <dbReference type="ARBA" id="ARBA00023136"/>
    </source>
</evidence>
<feature type="transmembrane region" description="Helical" evidence="7">
    <location>
        <begin position="46"/>
        <end position="75"/>
    </location>
</feature>
<keyword evidence="2" id="KW-1003">Cell membrane</keyword>
<dbReference type="EMBL" id="CADCWA010000074">
    <property type="protein sequence ID" value="CAA9513635.1"/>
    <property type="molecule type" value="Genomic_DNA"/>
</dbReference>
<feature type="compositionally biased region" description="Gly residues" evidence="6">
    <location>
        <begin position="350"/>
        <end position="359"/>
    </location>
</feature>
<evidence type="ECO:0000256" key="4">
    <source>
        <dbReference type="ARBA" id="ARBA00022989"/>
    </source>
</evidence>
<feature type="transmembrane region" description="Helical" evidence="7">
    <location>
        <begin position="268"/>
        <end position="289"/>
    </location>
</feature>
<dbReference type="InterPro" id="IPR017039">
    <property type="entry name" value="Virul_fac_BrkB"/>
</dbReference>
<dbReference type="GO" id="GO:0005886">
    <property type="term" value="C:plasma membrane"/>
    <property type="evidence" value="ECO:0007669"/>
    <property type="project" value="UniProtKB-SubCell"/>
</dbReference>
<accession>A0A6J4T5E6</accession>
<feature type="compositionally biased region" description="Basic and acidic residues" evidence="6">
    <location>
        <begin position="298"/>
        <end position="308"/>
    </location>
</feature>
<evidence type="ECO:0000256" key="2">
    <source>
        <dbReference type="ARBA" id="ARBA00022475"/>
    </source>
</evidence>
<keyword evidence="3 7" id="KW-0812">Transmembrane</keyword>
<keyword evidence="4 7" id="KW-1133">Transmembrane helix</keyword>
<feature type="transmembrane region" description="Helical" evidence="7">
    <location>
        <begin position="231"/>
        <end position="256"/>
    </location>
</feature>
<reference evidence="8" key="1">
    <citation type="submission" date="2020-02" db="EMBL/GenBank/DDBJ databases">
        <authorList>
            <person name="Meier V. D."/>
        </authorList>
    </citation>
    <scope>NUCLEOTIDE SEQUENCE</scope>
    <source>
        <strain evidence="8">AVDCRST_MAG31</strain>
    </source>
</reference>
<feature type="region of interest" description="Disordered" evidence="6">
    <location>
        <begin position="298"/>
        <end position="317"/>
    </location>
</feature>
<evidence type="ECO:0000256" key="1">
    <source>
        <dbReference type="ARBA" id="ARBA00004651"/>
    </source>
</evidence>
<evidence type="ECO:0000256" key="6">
    <source>
        <dbReference type="SAM" id="MobiDB-lite"/>
    </source>
</evidence>
<evidence type="ECO:0000313" key="8">
    <source>
        <dbReference type="EMBL" id="CAA9513635.1"/>
    </source>
</evidence>
<dbReference type="NCBIfam" id="TIGR00765">
    <property type="entry name" value="yihY_not_rbn"/>
    <property type="match status" value="1"/>
</dbReference>
<name>A0A6J4T5E6_9SPHN</name>
<organism evidence="8">
    <name type="scientific">uncultured Sphingomonas sp</name>
    <dbReference type="NCBI Taxonomy" id="158754"/>
    <lineage>
        <taxon>Bacteria</taxon>
        <taxon>Pseudomonadati</taxon>
        <taxon>Pseudomonadota</taxon>
        <taxon>Alphaproteobacteria</taxon>
        <taxon>Sphingomonadales</taxon>
        <taxon>Sphingomonadaceae</taxon>
        <taxon>Sphingomonas</taxon>
        <taxon>environmental samples</taxon>
    </lineage>
</organism>
<feature type="region of interest" description="Disordered" evidence="6">
    <location>
        <begin position="1"/>
        <end position="27"/>
    </location>
</feature>
<comment type="subcellular location">
    <subcellularLocation>
        <location evidence="1">Cell membrane</location>
        <topology evidence="1">Multi-pass membrane protein</topology>
    </subcellularLocation>
</comment>
<feature type="region of interest" description="Disordered" evidence="6">
    <location>
        <begin position="323"/>
        <end position="379"/>
    </location>
</feature>
<dbReference type="RefSeq" id="WP_294168897.1">
    <property type="nucleotide sequence ID" value="NZ_CADCWA010000074.1"/>
</dbReference>
<dbReference type="Pfam" id="PF03631">
    <property type="entry name" value="Virul_fac_BrkB"/>
    <property type="match status" value="1"/>
</dbReference>
<keyword evidence="5 7" id="KW-0472">Membrane</keyword>
<proteinExistence type="predicted"/>
<feature type="transmembrane region" description="Helical" evidence="7">
    <location>
        <begin position="158"/>
        <end position="184"/>
    </location>
</feature>
<gene>
    <name evidence="8" type="ORF">AVDCRST_MAG31-1134</name>
</gene>
<dbReference type="AlphaFoldDB" id="A0A6J4T5E6"/>
<dbReference type="PANTHER" id="PTHR30213:SF0">
    <property type="entry name" value="UPF0761 MEMBRANE PROTEIN YIHY"/>
    <property type="match status" value="1"/>
</dbReference>
<feature type="compositionally biased region" description="Basic and acidic residues" evidence="6">
    <location>
        <begin position="12"/>
        <end position="23"/>
    </location>
</feature>
<evidence type="ECO:0000256" key="3">
    <source>
        <dbReference type="ARBA" id="ARBA00022692"/>
    </source>
</evidence>
<dbReference type="PANTHER" id="PTHR30213">
    <property type="entry name" value="INNER MEMBRANE PROTEIN YHJD"/>
    <property type="match status" value="1"/>
</dbReference>
<feature type="transmembrane region" description="Helical" evidence="7">
    <location>
        <begin position="196"/>
        <end position="219"/>
    </location>
</feature>
<sequence length="436" mass="45144">MATAAHPNQAATDDKGRSADKPTDIPAPGWKEIALRTWKEAGNDNIGIVAAGVAFYGFLALVPLLGALVLIYGLVAEPQTVLQHASSLTNMLPQDVAGLISQQLMTVVQTSGGKKGLGLAIALGLSLWGARNAAGSVVTALNIAYEEEEKRGFVKTNLLAIAMTVGAVLLAILAGGAIGMLGYLQHLFPNLGPVGAFFWRVLTYLLLGSIAAAAAATLFRYGPSREKAKWTWLTPGSLTFAIAWIVLTLAFGFYVANFGNYGATYGSLSAIVVLLTWLYLSAYVLLFAAELNSEIEHQTERDTTEQPNEKPVGARGAWSADHVAAGSTDPDASKNEDGAGSEQQSPASGSSGGTRGVRTGGAPAASAAADREEDGHPFLTSRVTNKAGRLAGTAKVGMIGSALATLGLGFLRRRGKEGAGAALLAAAAGLALLRRK</sequence>
<protein>
    <submittedName>
        <fullName evidence="8">Ribonuclease BN</fullName>
    </submittedName>
</protein>